<dbReference type="Gene3D" id="1.10.150.240">
    <property type="entry name" value="Putative phosphatase, domain 2"/>
    <property type="match status" value="1"/>
</dbReference>
<proteinExistence type="predicted"/>
<dbReference type="EMBL" id="DSTT01000003">
    <property type="protein sequence ID" value="HFK23544.1"/>
    <property type="molecule type" value="Genomic_DNA"/>
</dbReference>
<dbReference type="SFLD" id="SFLDS00003">
    <property type="entry name" value="Haloacid_Dehalogenase"/>
    <property type="match status" value="1"/>
</dbReference>
<gene>
    <name evidence="1" type="ORF">ENS15_02675</name>
</gene>
<dbReference type="Pfam" id="PF13419">
    <property type="entry name" value="HAD_2"/>
    <property type="match status" value="1"/>
</dbReference>
<comment type="caution">
    <text evidence="1">The sequence shown here is derived from an EMBL/GenBank/DDBJ whole genome shotgun (WGS) entry which is preliminary data.</text>
</comment>
<dbReference type="PANTHER" id="PTHR43434:SF20">
    <property type="entry name" value="5'-NUCLEOTIDASE"/>
    <property type="match status" value="1"/>
</dbReference>
<dbReference type="AlphaFoldDB" id="A0A7C3N8F5"/>
<keyword evidence="1" id="KW-0378">Hydrolase</keyword>
<organism evidence="1">
    <name type="scientific">candidate division WOR-3 bacterium</name>
    <dbReference type="NCBI Taxonomy" id="2052148"/>
    <lineage>
        <taxon>Bacteria</taxon>
        <taxon>Bacteria division WOR-3</taxon>
    </lineage>
</organism>
<reference evidence="1" key="1">
    <citation type="journal article" date="2020" name="mSystems">
        <title>Genome- and Community-Level Interaction Insights into Carbon Utilization and Element Cycling Functions of Hydrothermarchaeota in Hydrothermal Sediment.</title>
        <authorList>
            <person name="Zhou Z."/>
            <person name="Liu Y."/>
            <person name="Xu W."/>
            <person name="Pan J."/>
            <person name="Luo Z.H."/>
            <person name="Li M."/>
        </authorList>
    </citation>
    <scope>NUCLEOTIDE SEQUENCE [LARGE SCALE GENOMIC DNA]</scope>
    <source>
        <strain evidence="1">SpSt-464</strain>
    </source>
</reference>
<dbReference type="InterPro" id="IPR041492">
    <property type="entry name" value="HAD_2"/>
</dbReference>
<sequence length="220" mass="25363">MKNYKSVIFDLDGTLTDSKEGIIDSLDFSLKHFGVDLERKVLGRYIGEPLYKIYRDVLKTDDKEKIDLAIRLYRENFEIEGMFKNRVYDGVESLLSELKLSGKDIFLATIKPTKFATQILKHFSLIEYFKYVLGTEMDGKNSSKEELIGLIIEKFKLKKDEVIMVGDRKSDYDGAKYNGIDSIIVSYGYIEDNEKMLIEPTFFVNGIFELKKILLGENNG</sequence>
<dbReference type="GO" id="GO:0016787">
    <property type="term" value="F:hydrolase activity"/>
    <property type="evidence" value="ECO:0007669"/>
    <property type="project" value="UniProtKB-KW"/>
</dbReference>
<name>A0A7C3N8F5_UNCW3</name>
<dbReference type="Gene3D" id="3.40.50.1000">
    <property type="entry name" value="HAD superfamily/HAD-like"/>
    <property type="match status" value="1"/>
</dbReference>
<accession>A0A7C3N8F5</accession>
<dbReference type="GO" id="GO:0004713">
    <property type="term" value="F:protein tyrosine kinase activity"/>
    <property type="evidence" value="ECO:0007669"/>
    <property type="project" value="TreeGrafter"/>
</dbReference>
<dbReference type="InterPro" id="IPR023214">
    <property type="entry name" value="HAD_sf"/>
</dbReference>
<dbReference type="SUPFAM" id="SSF56784">
    <property type="entry name" value="HAD-like"/>
    <property type="match status" value="1"/>
</dbReference>
<dbReference type="InterPro" id="IPR023198">
    <property type="entry name" value="PGP-like_dom2"/>
</dbReference>
<dbReference type="GO" id="GO:0005829">
    <property type="term" value="C:cytosol"/>
    <property type="evidence" value="ECO:0007669"/>
    <property type="project" value="TreeGrafter"/>
</dbReference>
<dbReference type="InterPro" id="IPR050155">
    <property type="entry name" value="HAD-like_hydrolase_sf"/>
</dbReference>
<evidence type="ECO:0000313" key="1">
    <source>
        <dbReference type="EMBL" id="HFK23544.1"/>
    </source>
</evidence>
<dbReference type="InterPro" id="IPR036412">
    <property type="entry name" value="HAD-like_sf"/>
</dbReference>
<dbReference type="PANTHER" id="PTHR43434">
    <property type="entry name" value="PHOSPHOGLYCOLATE PHOSPHATASE"/>
    <property type="match status" value="1"/>
</dbReference>
<dbReference type="SFLD" id="SFLDG01129">
    <property type="entry name" value="C1.5:_HAD__Beta-PGM__Phosphata"/>
    <property type="match status" value="1"/>
</dbReference>
<protein>
    <submittedName>
        <fullName evidence="1">HAD family hydrolase</fullName>
    </submittedName>
</protein>